<proteinExistence type="predicted"/>
<dbReference type="RefSeq" id="WP_320202380.1">
    <property type="nucleotide sequence ID" value="NZ_CP192781.1"/>
</dbReference>
<protein>
    <submittedName>
        <fullName evidence="1">Uncharacterized protein</fullName>
    </submittedName>
</protein>
<gene>
    <name evidence="1" type="ORF">RMR22_03460</name>
</gene>
<comment type="caution">
    <text evidence="1">The sequence shown here is derived from an EMBL/GenBank/DDBJ whole genome shotgun (WGS) entry which is preliminary data.</text>
</comment>
<dbReference type="AlphaFoldDB" id="A0AAW9FC83"/>
<evidence type="ECO:0000313" key="1">
    <source>
        <dbReference type="EMBL" id="MDX8301288.1"/>
    </source>
</evidence>
<name>A0AAW9FC83_9HYPH</name>
<reference evidence="1" key="1">
    <citation type="journal article" date="2023" name="Phytobiomes J">
        <title>Deciphering the key players within the bacterial microbiota associated with aerial crown gall tumors on rhododendron: Insights into the gallobiome.</title>
        <authorList>
            <person name="Kuzmanovic N."/>
            <person name="Nesme J."/>
            <person name="Wolf J."/>
            <person name="Neumann-Schaal M."/>
            <person name="Petersen J."/>
            <person name="Fernandez-Gnecco G."/>
            <person name="Sproeer C."/>
            <person name="Bunk B."/>
            <person name="Overmann J."/>
            <person name="Sorensen S.J."/>
            <person name="Idczak E."/>
            <person name="Smalla K."/>
        </authorList>
    </citation>
    <scope>NUCLEOTIDE SEQUENCE</scope>
    <source>
        <strain evidence="1">Rho-11.1</strain>
    </source>
</reference>
<organism evidence="1">
    <name type="scientific">Agrobacterium rosae</name>
    <dbReference type="NCBI Taxonomy" id="1972867"/>
    <lineage>
        <taxon>Bacteria</taxon>
        <taxon>Pseudomonadati</taxon>
        <taxon>Pseudomonadota</taxon>
        <taxon>Alphaproteobacteria</taxon>
        <taxon>Hyphomicrobiales</taxon>
        <taxon>Rhizobiaceae</taxon>
        <taxon>Rhizobium/Agrobacterium group</taxon>
        <taxon>Agrobacterium</taxon>
    </lineage>
</organism>
<dbReference type="EMBL" id="JAVRAF010000001">
    <property type="protein sequence ID" value="MDX8301288.1"/>
    <property type="molecule type" value="Genomic_DNA"/>
</dbReference>
<accession>A0AAW9FC83</accession>
<sequence>MVDNKTAAAQAHFHAGLAVECALKAYIWHVERFNKWPDKDDRPELWSHNLRVLKDKAGILIKTTDSNAPCWHVVLQWDRNQGYDPKPMPRKVAKAMVEATFGTDGVVTWLRQNLK</sequence>